<dbReference type="GO" id="GO:0016846">
    <property type="term" value="F:carbon-sulfur lyase activity"/>
    <property type="evidence" value="ECO:0007669"/>
    <property type="project" value="InterPro"/>
</dbReference>
<feature type="domain" description="CENP-V/GFA" evidence="5">
    <location>
        <begin position="1"/>
        <end position="104"/>
    </location>
</feature>
<dbReference type="PROSITE" id="PS51891">
    <property type="entry name" value="CENP_V_GFA"/>
    <property type="match status" value="1"/>
</dbReference>
<keyword evidence="4" id="KW-0456">Lyase</keyword>
<dbReference type="SUPFAM" id="SSF51316">
    <property type="entry name" value="Mss4-like"/>
    <property type="match status" value="1"/>
</dbReference>
<name>A0A6A6NQ75_9PEZI</name>
<dbReference type="OrthoDB" id="5290969at2759"/>
<evidence type="ECO:0000256" key="1">
    <source>
        <dbReference type="ARBA" id="ARBA00005495"/>
    </source>
</evidence>
<dbReference type="InterPro" id="IPR011057">
    <property type="entry name" value="Mss4-like_sf"/>
</dbReference>
<dbReference type="AlphaFoldDB" id="A0A6A6NQ75"/>
<sequence length="133" mass="14654">MNGSCQCGAVRFTTPTPEPLSLYHCHCIECRKQSASAFGTSAIFPGFSIANEPAIECWTRTTDAGRQLDCYFCKRCGTRVLHQRRGFDVVSVKAGCLDGDLDWGKASHIWCKRAVVPIPEGAVRFEAQPPETK</sequence>
<evidence type="ECO:0000313" key="6">
    <source>
        <dbReference type="EMBL" id="KAF2453960.1"/>
    </source>
</evidence>
<dbReference type="PANTHER" id="PTHR33337:SF3">
    <property type="entry name" value="CENP-V_GFA DOMAIN-CONTAINING PROTEIN"/>
    <property type="match status" value="1"/>
</dbReference>
<evidence type="ECO:0000313" key="7">
    <source>
        <dbReference type="Proteomes" id="UP000799766"/>
    </source>
</evidence>
<dbReference type="Gene3D" id="3.90.1590.10">
    <property type="entry name" value="glutathione-dependent formaldehyde- activating enzyme (gfa)"/>
    <property type="match status" value="1"/>
</dbReference>
<gene>
    <name evidence="6" type="ORF">BDY21DRAFT_292120</name>
</gene>
<dbReference type="PANTHER" id="PTHR33337">
    <property type="entry name" value="GFA DOMAIN-CONTAINING PROTEIN"/>
    <property type="match status" value="1"/>
</dbReference>
<keyword evidence="2" id="KW-0479">Metal-binding</keyword>
<evidence type="ECO:0000256" key="2">
    <source>
        <dbReference type="ARBA" id="ARBA00022723"/>
    </source>
</evidence>
<dbReference type="InterPro" id="IPR006913">
    <property type="entry name" value="CENP-V/GFA"/>
</dbReference>
<keyword evidence="3" id="KW-0862">Zinc</keyword>
<dbReference type="Pfam" id="PF04828">
    <property type="entry name" value="GFA"/>
    <property type="match status" value="1"/>
</dbReference>
<dbReference type="EMBL" id="MU001694">
    <property type="protein sequence ID" value="KAF2453960.1"/>
    <property type="molecule type" value="Genomic_DNA"/>
</dbReference>
<comment type="similarity">
    <text evidence="1">Belongs to the Gfa family.</text>
</comment>
<dbReference type="GO" id="GO:0046872">
    <property type="term" value="F:metal ion binding"/>
    <property type="evidence" value="ECO:0007669"/>
    <property type="project" value="UniProtKB-KW"/>
</dbReference>
<evidence type="ECO:0000259" key="5">
    <source>
        <dbReference type="PROSITE" id="PS51891"/>
    </source>
</evidence>
<protein>
    <submittedName>
        <fullName evidence="6">Mss4-like protein</fullName>
    </submittedName>
</protein>
<evidence type="ECO:0000256" key="3">
    <source>
        <dbReference type="ARBA" id="ARBA00022833"/>
    </source>
</evidence>
<evidence type="ECO:0000256" key="4">
    <source>
        <dbReference type="ARBA" id="ARBA00023239"/>
    </source>
</evidence>
<keyword evidence="7" id="KW-1185">Reference proteome</keyword>
<proteinExistence type="inferred from homology"/>
<reference evidence="6" key="1">
    <citation type="journal article" date="2020" name="Stud. Mycol.">
        <title>101 Dothideomycetes genomes: a test case for predicting lifestyles and emergence of pathogens.</title>
        <authorList>
            <person name="Haridas S."/>
            <person name="Albert R."/>
            <person name="Binder M."/>
            <person name="Bloem J."/>
            <person name="Labutti K."/>
            <person name="Salamov A."/>
            <person name="Andreopoulos B."/>
            <person name="Baker S."/>
            <person name="Barry K."/>
            <person name="Bills G."/>
            <person name="Bluhm B."/>
            <person name="Cannon C."/>
            <person name="Castanera R."/>
            <person name="Culley D."/>
            <person name="Daum C."/>
            <person name="Ezra D."/>
            <person name="Gonzalez J."/>
            <person name="Henrissat B."/>
            <person name="Kuo A."/>
            <person name="Liang C."/>
            <person name="Lipzen A."/>
            <person name="Lutzoni F."/>
            <person name="Magnuson J."/>
            <person name="Mondo S."/>
            <person name="Nolan M."/>
            <person name="Ohm R."/>
            <person name="Pangilinan J."/>
            <person name="Park H.-J."/>
            <person name="Ramirez L."/>
            <person name="Alfaro M."/>
            <person name="Sun H."/>
            <person name="Tritt A."/>
            <person name="Yoshinaga Y."/>
            <person name="Zwiers L.-H."/>
            <person name="Turgeon B."/>
            <person name="Goodwin S."/>
            <person name="Spatafora J."/>
            <person name="Crous P."/>
            <person name="Grigoriev I."/>
        </authorList>
    </citation>
    <scope>NUCLEOTIDE SEQUENCE</scope>
    <source>
        <strain evidence="6">ATCC 16933</strain>
    </source>
</reference>
<accession>A0A6A6NQ75</accession>
<dbReference type="Proteomes" id="UP000799766">
    <property type="component" value="Unassembled WGS sequence"/>
</dbReference>
<organism evidence="6 7">
    <name type="scientific">Lineolata rhizophorae</name>
    <dbReference type="NCBI Taxonomy" id="578093"/>
    <lineage>
        <taxon>Eukaryota</taxon>
        <taxon>Fungi</taxon>
        <taxon>Dikarya</taxon>
        <taxon>Ascomycota</taxon>
        <taxon>Pezizomycotina</taxon>
        <taxon>Dothideomycetes</taxon>
        <taxon>Dothideomycetes incertae sedis</taxon>
        <taxon>Lineolatales</taxon>
        <taxon>Lineolataceae</taxon>
        <taxon>Lineolata</taxon>
    </lineage>
</organism>